<organism evidence="1 2">
    <name type="scientific">Pleurodeles waltl</name>
    <name type="common">Iberian ribbed newt</name>
    <dbReference type="NCBI Taxonomy" id="8319"/>
    <lineage>
        <taxon>Eukaryota</taxon>
        <taxon>Metazoa</taxon>
        <taxon>Chordata</taxon>
        <taxon>Craniata</taxon>
        <taxon>Vertebrata</taxon>
        <taxon>Euteleostomi</taxon>
        <taxon>Amphibia</taxon>
        <taxon>Batrachia</taxon>
        <taxon>Caudata</taxon>
        <taxon>Salamandroidea</taxon>
        <taxon>Salamandridae</taxon>
        <taxon>Pleurodelinae</taxon>
        <taxon>Pleurodeles</taxon>
    </lineage>
</organism>
<evidence type="ECO:0000313" key="2">
    <source>
        <dbReference type="Proteomes" id="UP001066276"/>
    </source>
</evidence>
<evidence type="ECO:0000313" key="1">
    <source>
        <dbReference type="EMBL" id="KAJ1189478.1"/>
    </source>
</evidence>
<reference evidence="1" key="1">
    <citation type="journal article" date="2022" name="bioRxiv">
        <title>Sequencing and chromosome-scale assembly of the giantPleurodeles waltlgenome.</title>
        <authorList>
            <person name="Brown T."/>
            <person name="Elewa A."/>
            <person name="Iarovenko S."/>
            <person name="Subramanian E."/>
            <person name="Araus A.J."/>
            <person name="Petzold A."/>
            <person name="Susuki M."/>
            <person name="Suzuki K.-i.T."/>
            <person name="Hayashi T."/>
            <person name="Toyoda A."/>
            <person name="Oliveira C."/>
            <person name="Osipova E."/>
            <person name="Leigh N.D."/>
            <person name="Simon A."/>
            <person name="Yun M.H."/>
        </authorList>
    </citation>
    <scope>NUCLEOTIDE SEQUENCE</scope>
    <source>
        <strain evidence="1">20211129_DDA</strain>
        <tissue evidence="1">Liver</tissue>
    </source>
</reference>
<keyword evidence="2" id="KW-1185">Reference proteome</keyword>
<protein>
    <submittedName>
        <fullName evidence="1">Uncharacterized protein</fullName>
    </submittedName>
</protein>
<gene>
    <name evidence="1" type="ORF">NDU88_006223</name>
</gene>
<comment type="caution">
    <text evidence="1">The sequence shown here is derived from an EMBL/GenBank/DDBJ whole genome shotgun (WGS) entry which is preliminary data.</text>
</comment>
<sequence>MLCGRADPETSCRLHEEIGAHIIQGCRSNMLRKLILRQPGITLHEILILACFHELSTTQADAMAAARGQPSVALGAIKHPVVKEE</sequence>
<dbReference type="Proteomes" id="UP001066276">
    <property type="component" value="Chromosome 3_1"/>
</dbReference>
<accession>A0AAV7UKW8</accession>
<dbReference type="AlphaFoldDB" id="A0AAV7UKW8"/>
<name>A0AAV7UKW8_PLEWA</name>
<dbReference type="EMBL" id="JANPWB010000005">
    <property type="protein sequence ID" value="KAJ1189478.1"/>
    <property type="molecule type" value="Genomic_DNA"/>
</dbReference>
<proteinExistence type="predicted"/>